<dbReference type="InterPro" id="IPR003833">
    <property type="entry name" value="CT_C_D"/>
</dbReference>
<dbReference type="Gene3D" id="2.40.100.10">
    <property type="entry name" value="Cyclophilin-like"/>
    <property type="match status" value="1"/>
</dbReference>
<dbReference type="SUPFAM" id="SSF160467">
    <property type="entry name" value="PH0987 N-terminal domain-like"/>
    <property type="match status" value="1"/>
</dbReference>
<evidence type="ECO:0000313" key="5">
    <source>
        <dbReference type="EMBL" id="SNR34402.1"/>
    </source>
</evidence>
<name>A0A238VJ29_9FLAO</name>
<dbReference type="SMART" id="SM00796">
    <property type="entry name" value="AHS1"/>
    <property type="match status" value="1"/>
</dbReference>
<dbReference type="SUPFAM" id="SSF50891">
    <property type="entry name" value="Cyclophilin-like"/>
    <property type="match status" value="1"/>
</dbReference>
<evidence type="ECO:0000256" key="3">
    <source>
        <dbReference type="ARBA" id="ARBA00022840"/>
    </source>
</evidence>
<dbReference type="GO" id="GO:0005524">
    <property type="term" value="F:ATP binding"/>
    <property type="evidence" value="ECO:0007669"/>
    <property type="project" value="UniProtKB-KW"/>
</dbReference>
<evidence type="ECO:0000259" key="4">
    <source>
        <dbReference type="SMART" id="SM00796"/>
    </source>
</evidence>
<keyword evidence="2" id="KW-0378">Hydrolase</keyword>
<dbReference type="InterPro" id="IPR029000">
    <property type="entry name" value="Cyclophilin-like_dom_sf"/>
</dbReference>
<keyword evidence="6" id="KW-1185">Reference proteome</keyword>
<dbReference type="GO" id="GO:0016787">
    <property type="term" value="F:hydrolase activity"/>
    <property type="evidence" value="ECO:0007669"/>
    <property type="project" value="UniProtKB-KW"/>
</dbReference>
<reference evidence="6" key="1">
    <citation type="submission" date="2017-06" db="EMBL/GenBank/DDBJ databases">
        <authorList>
            <person name="Varghese N."/>
            <person name="Submissions S."/>
        </authorList>
    </citation>
    <scope>NUCLEOTIDE SEQUENCE [LARGE SCALE GENOMIC DNA]</scope>
    <source>
        <strain evidence="6">DSM 27993</strain>
    </source>
</reference>
<gene>
    <name evidence="5" type="ORF">SAMN04488111_0589</name>
</gene>
<dbReference type="Pfam" id="PF02682">
    <property type="entry name" value="CT_C_D"/>
    <property type="match status" value="1"/>
</dbReference>
<feature type="domain" description="Carboxyltransferase" evidence="4">
    <location>
        <begin position="10"/>
        <end position="211"/>
    </location>
</feature>
<dbReference type="EMBL" id="FZNX01000001">
    <property type="protein sequence ID" value="SNR34402.1"/>
    <property type="molecule type" value="Genomic_DNA"/>
</dbReference>
<keyword evidence="1" id="KW-0547">Nucleotide-binding</keyword>
<evidence type="ECO:0000313" key="6">
    <source>
        <dbReference type="Proteomes" id="UP000198412"/>
    </source>
</evidence>
<dbReference type="OrthoDB" id="9778567at2"/>
<dbReference type="PANTHER" id="PTHR34698:SF2">
    <property type="entry name" value="5-OXOPROLINASE SUBUNIT B"/>
    <property type="match status" value="1"/>
</dbReference>
<sequence>MNSNLGKYKLVFKPFGESGVLIEWPKKIDKNILTDIREFVHKNELKKIKYIIDINFVYSSLLIIYDNNLTTYKKIKNVLLKLYDKTDFVENKQRLLWNIPVCYNTKFGIDLQLLASEKKCTINDIIDLHSSINYTVYGIGFLPGFLYLGGLPEKLQYPRKSIPRLNVSKGAVAIGGDQTGVYPQNSPGGWNIIGKTPISIFDIDKVNPIEIQPGDEIKFYSISLMEFAEIEASFKNGFYNLKKVVLND</sequence>
<evidence type="ECO:0000256" key="2">
    <source>
        <dbReference type="ARBA" id="ARBA00022801"/>
    </source>
</evidence>
<dbReference type="Gene3D" id="3.30.1360.40">
    <property type="match status" value="1"/>
</dbReference>
<dbReference type="Proteomes" id="UP000198412">
    <property type="component" value="Unassembled WGS sequence"/>
</dbReference>
<dbReference type="RefSeq" id="WP_089376921.1">
    <property type="nucleotide sequence ID" value="NZ_FZNX01000001.1"/>
</dbReference>
<dbReference type="AlphaFoldDB" id="A0A238VJ29"/>
<dbReference type="InterPro" id="IPR010016">
    <property type="entry name" value="PxpB"/>
</dbReference>
<proteinExistence type="predicted"/>
<dbReference type="PANTHER" id="PTHR34698">
    <property type="entry name" value="5-OXOPROLINASE SUBUNIT B"/>
    <property type="match status" value="1"/>
</dbReference>
<keyword evidence="3" id="KW-0067">ATP-binding</keyword>
<dbReference type="NCBIfam" id="TIGR00370">
    <property type="entry name" value="5-oxoprolinase subunit PxpB"/>
    <property type="match status" value="1"/>
</dbReference>
<evidence type="ECO:0000256" key="1">
    <source>
        <dbReference type="ARBA" id="ARBA00022741"/>
    </source>
</evidence>
<organism evidence="5 6">
    <name type="scientific">Lutibacter flavus</name>
    <dbReference type="NCBI Taxonomy" id="691689"/>
    <lineage>
        <taxon>Bacteria</taxon>
        <taxon>Pseudomonadati</taxon>
        <taxon>Bacteroidota</taxon>
        <taxon>Flavobacteriia</taxon>
        <taxon>Flavobacteriales</taxon>
        <taxon>Flavobacteriaceae</taxon>
        <taxon>Lutibacter</taxon>
    </lineage>
</organism>
<protein>
    <submittedName>
        <fullName evidence="5">Inhibitor of KinA</fullName>
    </submittedName>
</protein>
<accession>A0A238VJ29</accession>